<dbReference type="Pfam" id="PF12796">
    <property type="entry name" value="Ank_2"/>
    <property type="match status" value="4"/>
</dbReference>
<dbReference type="PROSITE" id="PS50297">
    <property type="entry name" value="ANK_REP_REGION"/>
    <property type="match status" value="1"/>
</dbReference>
<dbReference type="InterPro" id="IPR002110">
    <property type="entry name" value="Ankyrin_rpt"/>
</dbReference>
<dbReference type="PANTHER" id="PTHR24198">
    <property type="entry name" value="ANKYRIN REPEAT AND PROTEIN KINASE DOMAIN-CONTAINING PROTEIN"/>
    <property type="match status" value="1"/>
</dbReference>
<gene>
    <name evidence="4" type="ORF">N7476_005036</name>
</gene>
<keyword evidence="2 3" id="KW-0040">ANK repeat</keyword>
<dbReference type="AlphaFoldDB" id="A0A9W9Q0S0"/>
<dbReference type="SUPFAM" id="SSF48403">
    <property type="entry name" value="Ankyrin repeat"/>
    <property type="match status" value="3"/>
</dbReference>
<accession>A0A9W9Q0S0</accession>
<evidence type="ECO:0000256" key="3">
    <source>
        <dbReference type="PROSITE-ProRule" id="PRU00023"/>
    </source>
</evidence>
<keyword evidence="5" id="KW-1185">Reference proteome</keyword>
<sequence length="460" mass="51128">MLLNDSRLDVNCQDRVEQTPLLYALLHRKSSMACKILEHYDTSAIIKDDQGRTALWYAIDNCEERLIQQLLKKGSSIGEPDYTGFSPLSVAIDQGNLDSVNMLLSSMAQFGQRGRCFPTADADEMEPPLCLAVRKRQAKIACLLLSHGDQVNSRDLYQRSPLHIAVENGDVKNTAMLLSWDGIELNTTDLYGRTALHIAAELGHNVIFQLLLTGTGINLKAVDRDQRTVLHEASKNGNILMVEMLLRMKEVELNAKDIDGATALCLARDKQIIQLILAQDGVDVNAVGLTDTGALHHAVEDADFLTARILLQHVELNLNQMDHMEWTPLCHATFNGDLAMVELLLSRADIDVNKSNPSPLFIAARDGHVHIFNRLFRVQGVSLHQTWCGESPLEVIASRNRCEFVKILVEQHRKQDPGVSTSCVARALEVAKQWGHSDLIRLLLDISPSNGSARSHLHNP</sequence>
<keyword evidence="1" id="KW-0677">Repeat</keyword>
<evidence type="ECO:0000256" key="2">
    <source>
        <dbReference type="ARBA" id="ARBA00023043"/>
    </source>
</evidence>
<feature type="repeat" description="ANK" evidence="3">
    <location>
        <begin position="191"/>
        <end position="224"/>
    </location>
</feature>
<feature type="repeat" description="ANK" evidence="3">
    <location>
        <begin position="83"/>
        <end position="115"/>
    </location>
</feature>
<feature type="repeat" description="ANK" evidence="3">
    <location>
        <begin position="50"/>
        <end position="82"/>
    </location>
</feature>
<comment type="caution">
    <text evidence="4">The sequence shown here is derived from an EMBL/GenBank/DDBJ whole genome shotgun (WGS) entry which is preliminary data.</text>
</comment>
<dbReference type="Proteomes" id="UP001147746">
    <property type="component" value="Unassembled WGS sequence"/>
</dbReference>
<evidence type="ECO:0000313" key="5">
    <source>
        <dbReference type="Proteomes" id="UP001147746"/>
    </source>
</evidence>
<organism evidence="4 5">
    <name type="scientific">Penicillium atrosanguineum</name>
    <dbReference type="NCBI Taxonomy" id="1132637"/>
    <lineage>
        <taxon>Eukaryota</taxon>
        <taxon>Fungi</taxon>
        <taxon>Dikarya</taxon>
        <taxon>Ascomycota</taxon>
        <taxon>Pezizomycotina</taxon>
        <taxon>Eurotiomycetes</taxon>
        <taxon>Eurotiomycetidae</taxon>
        <taxon>Eurotiales</taxon>
        <taxon>Aspergillaceae</taxon>
        <taxon>Penicillium</taxon>
    </lineage>
</organism>
<dbReference type="PANTHER" id="PTHR24198:SF165">
    <property type="entry name" value="ANKYRIN REPEAT-CONTAINING PROTEIN-RELATED"/>
    <property type="match status" value="1"/>
</dbReference>
<protein>
    <submittedName>
        <fullName evidence="4">Uncharacterized protein</fullName>
    </submittedName>
</protein>
<evidence type="ECO:0000313" key="4">
    <source>
        <dbReference type="EMBL" id="KAJ5318616.1"/>
    </source>
</evidence>
<feature type="repeat" description="ANK" evidence="3">
    <location>
        <begin position="157"/>
        <end position="190"/>
    </location>
</feature>
<dbReference type="SMART" id="SM00248">
    <property type="entry name" value="ANK"/>
    <property type="match status" value="12"/>
</dbReference>
<proteinExistence type="predicted"/>
<dbReference type="PROSITE" id="PS50088">
    <property type="entry name" value="ANK_REPEAT"/>
    <property type="match status" value="4"/>
</dbReference>
<evidence type="ECO:0000256" key="1">
    <source>
        <dbReference type="ARBA" id="ARBA00022737"/>
    </source>
</evidence>
<name>A0A9W9Q0S0_9EURO</name>
<dbReference type="Gene3D" id="1.25.40.20">
    <property type="entry name" value="Ankyrin repeat-containing domain"/>
    <property type="match status" value="2"/>
</dbReference>
<reference evidence="4" key="2">
    <citation type="journal article" date="2023" name="IMA Fungus">
        <title>Comparative genomic study of the Penicillium genus elucidates a diverse pangenome and 15 lateral gene transfer events.</title>
        <authorList>
            <person name="Petersen C."/>
            <person name="Sorensen T."/>
            <person name="Nielsen M.R."/>
            <person name="Sondergaard T.E."/>
            <person name="Sorensen J.L."/>
            <person name="Fitzpatrick D.A."/>
            <person name="Frisvad J.C."/>
            <person name="Nielsen K.L."/>
        </authorList>
    </citation>
    <scope>NUCLEOTIDE SEQUENCE</scope>
    <source>
        <strain evidence="4">IBT 21472</strain>
    </source>
</reference>
<dbReference type="EMBL" id="JAPZBO010000004">
    <property type="protein sequence ID" value="KAJ5318616.1"/>
    <property type="molecule type" value="Genomic_DNA"/>
</dbReference>
<reference evidence="4" key="1">
    <citation type="submission" date="2022-12" db="EMBL/GenBank/DDBJ databases">
        <authorList>
            <person name="Petersen C."/>
        </authorList>
    </citation>
    <scope>NUCLEOTIDE SEQUENCE</scope>
    <source>
        <strain evidence="4">IBT 21472</strain>
    </source>
</reference>
<dbReference type="InterPro" id="IPR036770">
    <property type="entry name" value="Ankyrin_rpt-contain_sf"/>
</dbReference>